<dbReference type="Pfam" id="PF05977">
    <property type="entry name" value="MFS_3"/>
    <property type="match status" value="1"/>
</dbReference>
<evidence type="ECO:0000256" key="7">
    <source>
        <dbReference type="SAM" id="MobiDB-lite"/>
    </source>
</evidence>
<keyword evidence="3" id="KW-1003">Cell membrane</keyword>
<feature type="transmembrane region" description="Helical" evidence="8">
    <location>
        <begin position="279"/>
        <end position="296"/>
    </location>
</feature>
<dbReference type="RefSeq" id="WP_076588038.1">
    <property type="nucleotide sequence ID" value="NZ_FTLW01000005.1"/>
</dbReference>
<keyword evidence="10" id="KW-1185">Reference proteome</keyword>
<feature type="transmembrane region" description="Helical" evidence="8">
    <location>
        <begin position="98"/>
        <end position="117"/>
    </location>
</feature>
<dbReference type="OrthoDB" id="7283966at2"/>
<dbReference type="SUPFAM" id="SSF103473">
    <property type="entry name" value="MFS general substrate transporter"/>
    <property type="match status" value="1"/>
</dbReference>
<feature type="transmembrane region" description="Helical" evidence="8">
    <location>
        <begin position="391"/>
        <end position="413"/>
    </location>
</feature>
<dbReference type="STRING" id="1604334.SAMN05421546_2130"/>
<evidence type="ECO:0000256" key="3">
    <source>
        <dbReference type="ARBA" id="ARBA00022475"/>
    </source>
</evidence>
<evidence type="ECO:0000256" key="6">
    <source>
        <dbReference type="ARBA" id="ARBA00023136"/>
    </source>
</evidence>
<evidence type="ECO:0000256" key="5">
    <source>
        <dbReference type="ARBA" id="ARBA00022989"/>
    </source>
</evidence>
<comment type="subcellular location">
    <subcellularLocation>
        <location evidence="1">Cell membrane</location>
        <topology evidence="1">Multi-pass membrane protein</topology>
    </subcellularLocation>
</comment>
<feature type="transmembrane region" description="Helical" evidence="8">
    <location>
        <begin position="308"/>
        <end position="325"/>
    </location>
</feature>
<keyword evidence="5 8" id="KW-1133">Transmembrane helix</keyword>
<dbReference type="AlphaFoldDB" id="A0A1N6X4M1"/>
<name>A0A1N6X4M1_9GAMM</name>
<keyword evidence="2" id="KW-0813">Transport</keyword>
<feature type="region of interest" description="Disordered" evidence="7">
    <location>
        <begin position="1"/>
        <end position="21"/>
    </location>
</feature>
<dbReference type="EMBL" id="FTLW01000005">
    <property type="protein sequence ID" value="SIQ97191.1"/>
    <property type="molecule type" value="Genomic_DNA"/>
</dbReference>
<accession>A0A1N6X4M1</accession>
<feature type="transmembrane region" description="Helical" evidence="8">
    <location>
        <begin position="193"/>
        <end position="212"/>
    </location>
</feature>
<feature type="transmembrane region" description="Helical" evidence="8">
    <location>
        <begin position="37"/>
        <end position="59"/>
    </location>
</feature>
<proteinExistence type="predicted"/>
<feature type="compositionally biased region" description="Pro residues" evidence="7">
    <location>
        <begin position="10"/>
        <end position="19"/>
    </location>
</feature>
<keyword evidence="4 8" id="KW-0812">Transmembrane</keyword>
<gene>
    <name evidence="9" type="ORF">SAMN05421546_2130</name>
</gene>
<feature type="transmembrane region" description="Helical" evidence="8">
    <location>
        <begin position="129"/>
        <end position="151"/>
    </location>
</feature>
<reference evidence="10" key="1">
    <citation type="submission" date="2017-01" db="EMBL/GenBank/DDBJ databases">
        <authorList>
            <person name="Varghese N."/>
            <person name="Submissions S."/>
        </authorList>
    </citation>
    <scope>NUCLEOTIDE SEQUENCE [LARGE SCALE GENOMIC DNA]</scope>
    <source>
        <strain evidence="10">UM1</strain>
    </source>
</reference>
<evidence type="ECO:0000256" key="2">
    <source>
        <dbReference type="ARBA" id="ARBA00022448"/>
    </source>
</evidence>
<dbReference type="GO" id="GO:0005886">
    <property type="term" value="C:plasma membrane"/>
    <property type="evidence" value="ECO:0007669"/>
    <property type="project" value="UniProtKB-SubCell"/>
</dbReference>
<evidence type="ECO:0000313" key="9">
    <source>
        <dbReference type="EMBL" id="SIQ97191.1"/>
    </source>
</evidence>
<keyword evidence="6 8" id="KW-0472">Membrane</keyword>
<feature type="transmembrane region" description="Helical" evidence="8">
    <location>
        <begin position="163"/>
        <end position="187"/>
    </location>
</feature>
<organism evidence="9 10">
    <name type="scientific">Solilutibacter tolerans</name>
    <dbReference type="NCBI Taxonomy" id="1604334"/>
    <lineage>
        <taxon>Bacteria</taxon>
        <taxon>Pseudomonadati</taxon>
        <taxon>Pseudomonadota</taxon>
        <taxon>Gammaproteobacteria</taxon>
        <taxon>Lysobacterales</taxon>
        <taxon>Lysobacteraceae</taxon>
        <taxon>Solilutibacter</taxon>
    </lineage>
</organism>
<protein>
    <submittedName>
        <fullName evidence="9">Predicted arabinose efflux permease, MFS family</fullName>
    </submittedName>
</protein>
<sequence length="428" mass="45405">MGRPRSPGDLTPPEPPVPLPGETVGALLRNPGFRWLMAYRISTMLCYQIVAVTVGWQVYELTRNPFSLALIGLAEVIPFFCVAPFAGYLVDTLPRRKLGMAACTLLMLTALVLWALTRYWPIKDSLWPIYAAIALGGCARAFLGPIYNALFARVLKREQFVRGASLGSVMFQSGLVLGPAFGGALVGWAGADVAYAVASAFGLCAVSALAMMQVTEPPKQMQQGPVFASIREGLRFVFGNQIVLGALALDMFAVLFGGAISLAPAFIKEILHAGPEALGLMRGAPALGSVSVALWLARRPLQKNAGRILLFAVAGFGLCMIGFGLSEVLWLSLLFLVLSGICDGVSVVTRSTILQLATPDEMRGRVSSINSIFIGSSNELGAFYAGSMARLLGLVPAVVLGGCVTMGVAASAAKLAPKLRRLDLRDLQ</sequence>
<dbReference type="PANTHER" id="PTHR23513:SF9">
    <property type="entry name" value="ENTEROBACTIN EXPORTER ENTS"/>
    <property type="match status" value="1"/>
</dbReference>
<evidence type="ECO:0000256" key="8">
    <source>
        <dbReference type="SAM" id="Phobius"/>
    </source>
</evidence>
<evidence type="ECO:0000256" key="4">
    <source>
        <dbReference type="ARBA" id="ARBA00022692"/>
    </source>
</evidence>
<evidence type="ECO:0000256" key="1">
    <source>
        <dbReference type="ARBA" id="ARBA00004651"/>
    </source>
</evidence>
<feature type="transmembrane region" description="Helical" evidence="8">
    <location>
        <begin position="65"/>
        <end position="86"/>
    </location>
</feature>
<dbReference type="Proteomes" id="UP000241788">
    <property type="component" value="Unassembled WGS sequence"/>
</dbReference>
<dbReference type="Gene3D" id="1.20.1250.20">
    <property type="entry name" value="MFS general substrate transporter like domains"/>
    <property type="match status" value="1"/>
</dbReference>
<feature type="transmembrane region" description="Helical" evidence="8">
    <location>
        <begin position="242"/>
        <end position="267"/>
    </location>
</feature>
<dbReference type="InterPro" id="IPR010290">
    <property type="entry name" value="TM_effector"/>
</dbReference>
<evidence type="ECO:0000313" key="10">
    <source>
        <dbReference type="Proteomes" id="UP000241788"/>
    </source>
</evidence>
<dbReference type="CDD" id="cd06173">
    <property type="entry name" value="MFS_MefA_like"/>
    <property type="match status" value="1"/>
</dbReference>
<dbReference type="InterPro" id="IPR036259">
    <property type="entry name" value="MFS_trans_sf"/>
</dbReference>
<dbReference type="PANTHER" id="PTHR23513">
    <property type="entry name" value="INTEGRAL MEMBRANE EFFLUX PROTEIN-RELATED"/>
    <property type="match status" value="1"/>
</dbReference>